<protein>
    <recommendedName>
        <fullName evidence="4">Secreted protein</fullName>
    </recommendedName>
</protein>
<sequence>MYIVFCVFCVFGVCSVLIFLSFFSEAIHPSVSAFYCRLMFIFIQQVVCSLLSYNKIVYAYHFINYKEKRLIVNELKGPFH</sequence>
<keyword evidence="1" id="KW-0812">Transmembrane</keyword>
<comment type="caution">
    <text evidence="2">The sequence shown here is derived from an EMBL/GenBank/DDBJ whole genome shotgun (WGS) entry which is preliminary data.</text>
</comment>
<keyword evidence="1" id="KW-1133">Transmembrane helix</keyword>
<evidence type="ECO:0008006" key="4">
    <source>
        <dbReference type="Google" id="ProtNLM"/>
    </source>
</evidence>
<feature type="transmembrane region" description="Helical" evidence="1">
    <location>
        <begin position="42"/>
        <end position="63"/>
    </location>
</feature>
<accession>A0ABR3ALM5</accession>
<evidence type="ECO:0000256" key="1">
    <source>
        <dbReference type="SAM" id="Phobius"/>
    </source>
</evidence>
<evidence type="ECO:0000313" key="3">
    <source>
        <dbReference type="Proteomes" id="UP001448207"/>
    </source>
</evidence>
<gene>
    <name evidence="2" type="ORF">J3Q64DRAFT_1769457</name>
</gene>
<dbReference type="Proteomes" id="UP001448207">
    <property type="component" value="Unassembled WGS sequence"/>
</dbReference>
<organism evidence="2 3">
    <name type="scientific">Phycomyces blakesleeanus</name>
    <dbReference type="NCBI Taxonomy" id="4837"/>
    <lineage>
        <taxon>Eukaryota</taxon>
        <taxon>Fungi</taxon>
        <taxon>Fungi incertae sedis</taxon>
        <taxon>Mucoromycota</taxon>
        <taxon>Mucoromycotina</taxon>
        <taxon>Mucoromycetes</taxon>
        <taxon>Mucorales</taxon>
        <taxon>Phycomycetaceae</taxon>
        <taxon>Phycomyces</taxon>
    </lineage>
</organism>
<proteinExistence type="predicted"/>
<dbReference type="EMBL" id="JBCLYO010000028">
    <property type="protein sequence ID" value="KAL0077439.1"/>
    <property type="molecule type" value="Genomic_DNA"/>
</dbReference>
<keyword evidence="3" id="KW-1185">Reference proteome</keyword>
<keyword evidence="1" id="KW-0472">Membrane</keyword>
<evidence type="ECO:0000313" key="2">
    <source>
        <dbReference type="EMBL" id="KAL0077439.1"/>
    </source>
</evidence>
<name>A0ABR3ALM5_PHYBL</name>
<reference evidence="2 3" key="1">
    <citation type="submission" date="2024-04" db="EMBL/GenBank/DDBJ databases">
        <title>Symmetric and asymmetric DNA N6-adenine methylation regulates different biological responses in Mucorales.</title>
        <authorList>
            <consortium name="Lawrence Berkeley National Laboratory"/>
            <person name="Lax C."/>
            <person name="Mondo S.J."/>
            <person name="Osorio-Concepcion M."/>
            <person name="Muszewska A."/>
            <person name="Corrochano-Luque M."/>
            <person name="Gutierrez G."/>
            <person name="Riley R."/>
            <person name="Lipzen A."/>
            <person name="Guo J."/>
            <person name="Hundley H."/>
            <person name="Amirebrahimi M."/>
            <person name="Ng V."/>
            <person name="Lorenzo-Gutierrez D."/>
            <person name="Binder U."/>
            <person name="Yang J."/>
            <person name="Song Y."/>
            <person name="Canovas D."/>
            <person name="Navarro E."/>
            <person name="Freitag M."/>
            <person name="Gabaldon T."/>
            <person name="Grigoriev I.V."/>
            <person name="Corrochano L.M."/>
            <person name="Nicolas F.E."/>
            <person name="Garre V."/>
        </authorList>
    </citation>
    <scope>NUCLEOTIDE SEQUENCE [LARGE SCALE GENOMIC DNA]</scope>
    <source>
        <strain evidence="2 3">L51</strain>
    </source>
</reference>